<dbReference type="InterPro" id="IPR029058">
    <property type="entry name" value="AB_hydrolase_fold"/>
</dbReference>
<evidence type="ECO:0000259" key="12">
    <source>
        <dbReference type="PROSITE" id="PS50157"/>
    </source>
</evidence>
<evidence type="ECO:0000313" key="13">
    <source>
        <dbReference type="EMBL" id="SSX01938.1"/>
    </source>
</evidence>
<dbReference type="FunFam" id="3.30.160.60:FF:002321">
    <property type="entry name" value="Putative transcriptional repressor ctcf"/>
    <property type="match status" value="1"/>
</dbReference>
<dbReference type="FunFam" id="3.30.160.60:FF:001668">
    <property type="entry name" value="transcriptional repressor CTCF"/>
    <property type="match status" value="1"/>
</dbReference>
<feature type="compositionally biased region" description="Acidic residues" evidence="11">
    <location>
        <begin position="59"/>
        <end position="70"/>
    </location>
</feature>
<keyword evidence="2" id="KW-0479">Metal-binding</keyword>
<proteinExistence type="predicted"/>
<feature type="domain" description="C2H2-type" evidence="12">
    <location>
        <begin position="334"/>
        <end position="361"/>
    </location>
</feature>
<evidence type="ECO:0000256" key="6">
    <source>
        <dbReference type="ARBA" id="ARBA00023015"/>
    </source>
</evidence>
<dbReference type="VEuPathDB" id="VectorBase:CSON006520"/>
<feature type="domain" description="C2H2-type" evidence="12">
    <location>
        <begin position="219"/>
        <end position="246"/>
    </location>
</feature>
<evidence type="ECO:0000256" key="9">
    <source>
        <dbReference type="ARBA" id="ARBA00023242"/>
    </source>
</evidence>
<dbReference type="GO" id="GO:0005634">
    <property type="term" value="C:nucleus"/>
    <property type="evidence" value="ECO:0007669"/>
    <property type="project" value="UniProtKB-SubCell"/>
</dbReference>
<feature type="domain" description="C2H2-type" evidence="12">
    <location>
        <begin position="162"/>
        <end position="189"/>
    </location>
</feature>
<dbReference type="GO" id="GO:0000978">
    <property type="term" value="F:RNA polymerase II cis-regulatory region sequence-specific DNA binding"/>
    <property type="evidence" value="ECO:0007669"/>
    <property type="project" value="TreeGrafter"/>
</dbReference>
<evidence type="ECO:0000256" key="3">
    <source>
        <dbReference type="ARBA" id="ARBA00022737"/>
    </source>
</evidence>
<dbReference type="FunFam" id="3.30.160.60:FF:000222">
    <property type="entry name" value="Putative transcriptional repressor ctcf"/>
    <property type="match status" value="1"/>
</dbReference>
<reference evidence="13" key="1">
    <citation type="submission" date="2018-04" db="EMBL/GenBank/DDBJ databases">
        <authorList>
            <person name="Go L.Y."/>
            <person name="Mitchell J.A."/>
        </authorList>
    </citation>
    <scope>NUCLEOTIDE SEQUENCE</scope>
    <source>
        <tissue evidence="13">Whole organism</tissue>
    </source>
</reference>
<dbReference type="FunFam" id="3.30.160.60:FF:000255">
    <property type="entry name" value="Zinc finger and AT-hook domain containing"/>
    <property type="match status" value="1"/>
</dbReference>
<keyword evidence="9" id="KW-0539">Nucleus</keyword>
<dbReference type="Pfam" id="PF00561">
    <property type="entry name" value="Abhydrolase_1"/>
    <property type="match status" value="1"/>
</dbReference>
<dbReference type="EMBL" id="UFQS01000244">
    <property type="protein sequence ID" value="SSX01938.1"/>
    <property type="molecule type" value="Genomic_DNA"/>
</dbReference>
<feature type="domain" description="C2H2-type" evidence="12">
    <location>
        <begin position="190"/>
        <end position="218"/>
    </location>
</feature>
<comment type="subcellular location">
    <subcellularLocation>
        <location evidence="1">Nucleus</location>
    </subcellularLocation>
</comment>
<evidence type="ECO:0000256" key="10">
    <source>
        <dbReference type="PROSITE-ProRule" id="PRU00042"/>
    </source>
</evidence>
<dbReference type="InterPro" id="IPR036236">
    <property type="entry name" value="Znf_C2H2_sf"/>
</dbReference>
<dbReference type="Gene3D" id="3.30.160.60">
    <property type="entry name" value="Classic Zinc Finger"/>
    <property type="match status" value="9"/>
</dbReference>
<dbReference type="SUPFAM" id="SSF53474">
    <property type="entry name" value="alpha/beta-Hydrolases"/>
    <property type="match status" value="1"/>
</dbReference>
<feature type="domain" description="C2H2-type" evidence="12">
    <location>
        <begin position="390"/>
        <end position="418"/>
    </location>
</feature>
<evidence type="ECO:0000256" key="11">
    <source>
        <dbReference type="SAM" id="MobiDB-lite"/>
    </source>
</evidence>
<keyword evidence="4 10" id="KW-0863">Zinc-finger</keyword>
<keyword evidence="3" id="KW-0677">Repeat</keyword>
<dbReference type="GO" id="GO:0003700">
    <property type="term" value="F:DNA-binding transcription factor activity"/>
    <property type="evidence" value="ECO:0007669"/>
    <property type="project" value="TreeGrafter"/>
</dbReference>
<dbReference type="PROSITE" id="PS50157">
    <property type="entry name" value="ZINC_FINGER_C2H2_2"/>
    <property type="match status" value="11"/>
</dbReference>
<keyword evidence="5" id="KW-0862">Zinc</keyword>
<evidence type="ECO:0000256" key="4">
    <source>
        <dbReference type="ARBA" id="ARBA00022771"/>
    </source>
</evidence>
<keyword evidence="6" id="KW-0805">Transcription regulation</keyword>
<dbReference type="FunFam" id="3.30.160.60:FF:000446">
    <property type="entry name" value="Zinc finger protein"/>
    <property type="match status" value="1"/>
</dbReference>
<feature type="domain" description="C2H2-type" evidence="12">
    <location>
        <begin position="305"/>
        <end position="333"/>
    </location>
</feature>
<dbReference type="PROSITE" id="PS00028">
    <property type="entry name" value="ZINC_FINGER_C2H2_1"/>
    <property type="match status" value="7"/>
</dbReference>
<evidence type="ECO:0000313" key="14">
    <source>
        <dbReference type="EMBL" id="SSX22315.1"/>
    </source>
</evidence>
<accession>A0A336KDX3</accession>
<keyword evidence="7" id="KW-0238">DNA-binding</keyword>
<gene>
    <name evidence="13" type="primary">CSON006520</name>
</gene>
<dbReference type="GO" id="GO:0008270">
    <property type="term" value="F:zinc ion binding"/>
    <property type="evidence" value="ECO:0007669"/>
    <property type="project" value="UniProtKB-KW"/>
</dbReference>
<dbReference type="AlphaFoldDB" id="A0A336KDX3"/>
<dbReference type="InterPro" id="IPR013087">
    <property type="entry name" value="Znf_C2H2_type"/>
</dbReference>
<evidence type="ECO:0000256" key="7">
    <source>
        <dbReference type="ARBA" id="ARBA00023125"/>
    </source>
</evidence>
<dbReference type="InterPro" id="IPR000073">
    <property type="entry name" value="AB_hydrolase_1"/>
</dbReference>
<dbReference type="GO" id="GO:0006357">
    <property type="term" value="P:regulation of transcription by RNA polymerase II"/>
    <property type="evidence" value="ECO:0007669"/>
    <property type="project" value="TreeGrafter"/>
</dbReference>
<feature type="region of interest" description="Disordered" evidence="11">
    <location>
        <begin position="48"/>
        <end position="70"/>
    </location>
</feature>
<evidence type="ECO:0000256" key="2">
    <source>
        <dbReference type="ARBA" id="ARBA00022723"/>
    </source>
</evidence>
<protein>
    <submittedName>
        <fullName evidence="13">CSON006520 protein</fullName>
    </submittedName>
</protein>
<dbReference type="Pfam" id="PF00096">
    <property type="entry name" value="zf-C2H2"/>
    <property type="match status" value="5"/>
</dbReference>
<dbReference type="InterPro" id="IPR050589">
    <property type="entry name" value="Ikaros_C2H2-ZF"/>
</dbReference>
<feature type="domain" description="C2H2-type" evidence="12">
    <location>
        <begin position="362"/>
        <end position="389"/>
    </location>
</feature>
<dbReference type="SUPFAM" id="SSF57667">
    <property type="entry name" value="beta-beta-alpha zinc fingers"/>
    <property type="match status" value="6"/>
</dbReference>
<evidence type="ECO:0000256" key="1">
    <source>
        <dbReference type="ARBA" id="ARBA00004123"/>
    </source>
</evidence>
<evidence type="ECO:0000256" key="5">
    <source>
        <dbReference type="ARBA" id="ARBA00022833"/>
    </source>
</evidence>
<feature type="domain" description="C2H2-type" evidence="12">
    <location>
        <begin position="275"/>
        <end position="303"/>
    </location>
</feature>
<feature type="domain" description="C2H2-type" evidence="12">
    <location>
        <begin position="247"/>
        <end position="274"/>
    </location>
</feature>
<evidence type="ECO:0000256" key="8">
    <source>
        <dbReference type="ARBA" id="ARBA00023163"/>
    </source>
</evidence>
<dbReference type="PANTHER" id="PTHR24404:SF43">
    <property type="entry name" value="TRANSCRIPTIONAL REPRESSOR CTCF"/>
    <property type="match status" value="1"/>
</dbReference>
<reference evidence="14" key="2">
    <citation type="submission" date="2018-07" db="EMBL/GenBank/DDBJ databases">
        <authorList>
            <person name="Quirk P.G."/>
            <person name="Krulwich T.A."/>
        </authorList>
    </citation>
    <scope>NUCLEOTIDE SEQUENCE</scope>
</reference>
<dbReference type="EMBL" id="UFQT01000244">
    <property type="protein sequence ID" value="SSX22315.1"/>
    <property type="molecule type" value="Genomic_DNA"/>
</dbReference>
<dbReference type="PANTHER" id="PTHR24404">
    <property type="entry name" value="ZINC FINGER PROTEIN"/>
    <property type="match status" value="1"/>
</dbReference>
<dbReference type="FunFam" id="3.30.160.60:FF:000420">
    <property type="entry name" value="Putative transcriptional repressor ctcf"/>
    <property type="match status" value="1"/>
</dbReference>
<keyword evidence="8" id="KW-0804">Transcription</keyword>
<dbReference type="FunFam" id="3.30.160.60:FF:000373">
    <property type="entry name" value="Putative transcriptional repressor ctcf"/>
    <property type="match status" value="1"/>
</dbReference>
<name>A0A336KDX3_CULSO</name>
<feature type="domain" description="C2H2-type" evidence="12">
    <location>
        <begin position="427"/>
        <end position="454"/>
    </location>
</feature>
<sequence>MAQLKTEPRMEEEGMEFVVYDQEGEDDEEEGAGYFVDQAGNYYYRAHKGAEPVPSAPPQEEENEEEGPMETIEELNENEESDMQYVLIMPDGKEGEKEVYDFEDEEAEAEVDEKGNILTVVKKRNNAGQSEATHMCNYCNYTTSKRYLLSRHMKSHSDDRPHKCSVCERGFKTVASLQNHVNTHTGTKPHSCKFCEMSFTTSGELVRHVRYRHTHEKPHKCSECDYASVELSKLKRHIRCHTGERPYQCPHCTYASPDTFKLKRHLRIHTGEKPYECDICKARFTQSNSLKAHKLIHSVGDKPVFQCELCPTTCGRKTDLRIHVQKLHTADKPLKCKRCDQEFPDRYTYKLHTKTHDGEKCFKCDLCPYASISARHLESHLLIHTDQKPFQCEQCDQAFRQKQLLKRHFNLYHNQEYVAPAPKEKTHVCPTCSRPFRHKGNLIRHMAIHDPDAEVHKISQELKEGRQKRIQIIDGQEVVTHVKAENDTEDEDEDSMDMEQEEQVVRIEGEDGHQYVVLEVIQMQNQGETAEEGTSSNVDRLMNDDFLLNDGKKALIDIFNVKLKEYFPLELPETTLADPIKTEKLGDDNNDCFGFENLARNCMKIGRNHENLRKLQLIRTFTEHRMTVNGHEVNYVKTGKEISDDNLILLPGALGSALTDFGPQLEKLPKLLPTYTIIGFTPPGYGKNRAEKRYFGLDFFERDALNALTLMQHLEINKFDVLGWSDGGITGMILAGFHEFNVRKLVVWGANAYIHPDEVKIYEGIRDVSKWSEKMRKPMEDVYGKEGFQQLWSEWVDTILGFYHERQGNICKEHLEVITAPTLIVHGAKDPMIVPEHVPYLLEHIKNSELYVFEEGKHNIHLRFADKFNEVVAEFLLRDKED</sequence>
<organism evidence="13">
    <name type="scientific">Culicoides sonorensis</name>
    <name type="common">Biting midge</name>
    <dbReference type="NCBI Taxonomy" id="179676"/>
    <lineage>
        <taxon>Eukaryota</taxon>
        <taxon>Metazoa</taxon>
        <taxon>Ecdysozoa</taxon>
        <taxon>Arthropoda</taxon>
        <taxon>Hexapoda</taxon>
        <taxon>Insecta</taxon>
        <taxon>Pterygota</taxon>
        <taxon>Neoptera</taxon>
        <taxon>Endopterygota</taxon>
        <taxon>Diptera</taxon>
        <taxon>Nematocera</taxon>
        <taxon>Chironomoidea</taxon>
        <taxon>Ceratopogonidae</taxon>
        <taxon>Ceratopogoninae</taxon>
        <taxon>Culicoides</taxon>
        <taxon>Monoculicoides</taxon>
    </lineage>
</organism>
<dbReference type="SMART" id="SM00355">
    <property type="entry name" value="ZnF_C2H2"/>
    <property type="match status" value="11"/>
</dbReference>
<dbReference type="Gene3D" id="3.40.50.1820">
    <property type="entry name" value="alpha/beta hydrolase"/>
    <property type="match status" value="1"/>
</dbReference>
<feature type="domain" description="C2H2-type" evidence="12">
    <location>
        <begin position="134"/>
        <end position="161"/>
    </location>
</feature>